<comment type="caution">
    <text evidence="1">The sequence shown here is derived from an EMBL/GenBank/DDBJ whole genome shotgun (WGS) entry which is preliminary data.</text>
</comment>
<accession>A0AB74QHD7</accession>
<dbReference type="InterPro" id="IPR027417">
    <property type="entry name" value="P-loop_NTPase"/>
</dbReference>
<sequence>MIDELYHSKQLEVLNFALNNDYFMLINYGAKRTGKTIIDNDLFLLELRRVRKIANELDIKLPQYILAGADLGALQRNVLSELTNKYDIEFKFDKHNRFVLFGVQVCCFGHSKTNDLGRIRGMTSFGAYINEGTVANEEVFNEIKSRCSGEGARILVDTNPDQPEHWLKTNFVDKTDGKVIQSFHYRLDDNIFLSERYRENIKKSTPSGVFYDRDINGLWVSADGLVYQDFNKDIHYISKDKLNDINFVRYFAGVDWGYEHFGAIVVIGEDDRGNLYLLEEHSAQHKEIDYWIDKAKNTKEKYGNIKFYCDSARPEHLVAFKRNGIKAFNADKAVLSGVEAVAKRIKTNTLFVVYDNVNLFRKEIFMYAWNETTGEPIKKWDDVLDALRYAIYTDSKIGTKFDREKYGI</sequence>
<dbReference type="Pfam" id="PF03237">
    <property type="entry name" value="Terminase_6N"/>
    <property type="match status" value="1"/>
</dbReference>
<dbReference type="EMBL" id="CAADAN010000027">
    <property type="protein sequence ID" value="VFD36594.1"/>
    <property type="molecule type" value="Genomic_DNA"/>
</dbReference>
<dbReference type="Gene3D" id="3.30.420.280">
    <property type="match status" value="1"/>
</dbReference>
<protein>
    <submittedName>
        <fullName evidence="1">Terminase large subunit</fullName>
    </submittedName>
</protein>
<reference evidence="1 2" key="1">
    <citation type="submission" date="2019-02" db="EMBL/GenBank/DDBJ databases">
        <authorList>
            <consortium name="Pathogen Informatics"/>
        </authorList>
    </citation>
    <scope>NUCLEOTIDE SEQUENCE [LARGE SCALE GENOMIC DNA]</scope>
    <source>
        <strain evidence="2">clo34</strain>
    </source>
</reference>
<proteinExistence type="predicted"/>
<dbReference type="Proteomes" id="UP000411588">
    <property type="component" value="Unassembled WGS sequence"/>
</dbReference>
<name>A0AB74QHD7_CLODI</name>
<dbReference type="NCBIfam" id="TIGR01547">
    <property type="entry name" value="phage_term_2"/>
    <property type="match status" value="1"/>
</dbReference>
<gene>
    <name evidence="1" type="ORF">SAMEA1402399_04046</name>
</gene>
<dbReference type="Gene3D" id="3.40.50.300">
    <property type="entry name" value="P-loop containing nucleotide triphosphate hydrolases"/>
    <property type="match status" value="1"/>
</dbReference>
<evidence type="ECO:0000313" key="2">
    <source>
        <dbReference type="Proteomes" id="UP000411588"/>
    </source>
</evidence>
<evidence type="ECO:0000313" key="1">
    <source>
        <dbReference type="EMBL" id="VFD36594.1"/>
    </source>
</evidence>
<dbReference type="RefSeq" id="WP_109277257.1">
    <property type="nucleotide sequence ID" value="NZ_CAADAN010000027.1"/>
</dbReference>
<dbReference type="InterPro" id="IPR006437">
    <property type="entry name" value="Phage_terminase_lsu"/>
</dbReference>
<dbReference type="AlphaFoldDB" id="A0AB74QHD7"/>
<organism evidence="1 2">
    <name type="scientific">Clostridioides difficile</name>
    <name type="common">Peptoclostridium difficile</name>
    <dbReference type="NCBI Taxonomy" id="1496"/>
    <lineage>
        <taxon>Bacteria</taxon>
        <taxon>Bacillati</taxon>
        <taxon>Bacillota</taxon>
        <taxon>Clostridia</taxon>
        <taxon>Peptostreptococcales</taxon>
        <taxon>Peptostreptococcaceae</taxon>
        <taxon>Clostridioides</taxon>
    </lineage>
</organism>